<comment type="caution">
    <text evidence="7">The sequence shown here is derived from an EMBL/GenBank/DDBJ whole genome shotgun (WGS) entry which is preliminary data.</text>
</comment>
<dbReference type="PROSITE" id="PS50082">
    <property type="entry name" value="WD_REPEATS_2"/>
    <property type="match status" value="5"/>
</dbReference>
<dbReference type="SUPFAM" id="SSF50978">
    <property type="entry name" value="WD40 repeat-like"/>
    <property type="match status" value="1"/>
</dbReference>
<dbReference type="PANTHER" id="PTHR19923">
    <property type="entry name" value="WD40 REPEAT PROTEINPRL1/PRL2-RELATED"/>
    <property type="match status" value="1"/>
</dbReference>
<dbReference type="Pfam" id="PF00400">
    <property type="entry name" value="WD40"/>
    <property type="match status" value="6"/>
</dbReference>
<dbReference type="GeneID" id="96090215"/>
<gene>
    <name evidence="7" type="ORF">ACET3X_009893</name>
</gene>
<feature type="repeat" description="WD" evidence="4">
    <location>
        <begin position="496"/>
        <end position="530"/>
    </location>
</feature>
<dbReference type="PROSITE" id="PS50294">
    <property type="entry name" value="WD_REPEATS_REGION"/>
    <property type="match status" value="4"/>
</dbReference>
<comment type="subunit">
    <text evidence="5">Associated with the spliceosome.</text>
</comment>
<dbReference type="Proteomes" id="UP001578633">
    <property type="component" value="Chromosome 10"/>
</dbReference>
<accession>A0ABR3U6R4</accession>
<comment type="function">
    <text evidence="5">Involved in pre-mRNA splicing and required for cell cycle progression at G2/M.</text>
</comment>
<keyword evidence="2 5" id="KW-0677">Repeat</keyword>
<comment type="similarity">
    <text evidence="3 5">Belongs to the WD repeat PRL1/PRL2 family.</text>
</comment>
<keyword evidence="1 4" id="KW-0853">WD repeat</keyword>
<keyword evidence="5" id="KW-0747">Spliceosome</keyword>
<feature type="region of interest" description="Disordered" evidence="6">
    <location>
        <begin position="185"/>
        <end position="206"/>
    </location>
</feature>
<evidence type="ECO:0000256" key="5">
    <source>
        <dbReference type="RuleBase" id="RU369036"/>
    </source>
</evidence>
<dbReference type="InterPro" id="IPR001680">
    <property type="entry name" value="WD40_rpt"/>
</dbReference>
<dbReference type="PRINTS" id="PR00320">
    <property type="entry name" value="GPROTEINBRPT"/>
</dbReference>
<feature type="compositionally biased region" description="Basic and acidic residues" evidence="6">
    <location>
        <begin position="149"/>
        <end position="158"/>
    </location>
</feature>
<dbReference type="Gene3D" id="2.130.10.10">
    <property type="entry name" value="YVTN repeat-like/Quinoprotein amine dehydrogenase"/>
    <property type="match status" value="1"/>
</dbReference>
<proteinExistence type="inferred from homology"/>
<dbReference type="InterPro" id="IPR045241">
    <property type="entry name" value="Prp46/PLRG1-like"/>
</dbReference>
<feature type="repeat" description="WD" evidence="4">
    <location>
        <begin position="231"/>
        <end position="272"/>
    </location>
</feature>
<evidence type="ECO:0000256" key="3">
    <source>
        <dbReference type="ARBA" id="ARBA00025726"/>
    </source>
</evidence>
<dbReference type="InterPro" id="IPR020472">
    <property type="entry name" value="WD40_PAC1"/>
</dbReference>
<dbReference type="PROSITE" id="PS00678">
    <property type="entry name" value="WD_REPEATS_1"/>
    <property type="match status" value="2"/>
</dbReference>
<evidence type="ECO:0000256" key="6">
    <source>
        <dbReference type="SAM" id="MobiDB-lite"/>
    </source>
</evidence>
<sequence length="544" mass="59534">MTSSWPLVSPNTSTRRFFPYPPLQSRTITAHASPVHLQAPQHVVIMAETAASRPQSTAEQLIRSSSKRTREIFAADFASPAALDHASNGSFSIHPTTPAPSAAADQASVASRIRSEYEHVRELPPALAAKMASAASTAAERRKKIKAQNAEEKASDPKMQRMIDGVAEKADKARDAQSMQLAVRAGGKGTAPNAQGPTPNRDQTSSALVRKDVVRQAKPDWHAPWKIKTVISGHMGWVRSVAMEPGNQWFATGAADRTIKLWDLISGQLKITLTGHISAVRGLAVSPRHPYLFSCGEDKMVKCWDLETNKVIRHYHGHLSGVYSLSLHPTVDVLCTGGRDGVVRVWDMRSRSNIHVLGGHKGTISSIQCQEADPQVISGSMDSTIRLWDLVAGKTRTVLTHHKKSVRSLATHPTEFTFASGSAQSAKQWLCPEGKFMQNFSPVDSIINTLSVNENNVMFAGSDNGEASFYDWKTGHRFQHAESIAQPGSLEAEAGVMCSTFDKSGLRLITGESDKSIKIWKEDEDATQETHPLDWQPTLGRRKF</sequence>
<feature type="region of interest" description="Disordered" evidence="6">
    <location>
        <begin position="522"/>
        <end position="544"/>
    </location>
</feature>
<name>A0ABR3U6R4_9PLEO</name>
<evidence type="ECO:0000256" key="2">
    <source>
        <dbReference type="ARBA" id="ARBA00022737"/>
    </source>
</evidence>
<dbReference type="PANTHER" id="PTHR19923:SF0">
    <property type="entry name" value="PLEIOTROPIC REGULATOR 1"/>
    <property type="match status" value="1"/>
</dbReference>
<evidence type="ECO:0000313" key="7">
    <source>
        <dbReference type="EMBL" id="KAL1792142.1"/>
    </source>
</evidence>
<keyword evidence="8" id="KW-1185">Reference proteome</keyword>
<keyword evidence="5" id="KW-0507">mRNA processing</keyword>
<evidence type="ECO:0000313" key="8">
    <source>
        <dbReference type="Proteomes" id="UP001578633"/>
    </source>
</evidence>
<evidence type="ECO:0000256" key="1">
    <source>
        <dbReference type="ARBA" id="ARBA00022574"/>
    </source>
</evidence>
<evidence type="ECO:0000256" key="4">
    <source>
        <dbReference type="PROSITE-ProRule" id="PRU00221"/>
    </source>
</evidence>
<organism evidence="7 8">
    <name type="scientific">Alternaria dauci</name>
    <dbReference type="NCBI Taxonomy" id="48095"/>
    <lineage>
        <taxon>Eukaryota</taxon>
        <taxon>Fungi</taxon>
        <taxon>Dikarya</taxon>
        <taxon>Ascomycota</taxon>
        <taxon>Pezizomycotina</taxon>
        <taxon>Dothideomycetes</taxon>
        <taxon>Pleosporomycetidae</taxon>
        <taxon>Pleosporales</taxon>
        <taxon>Pleosporineae</taxon>
        <taxon>Pleosporaceae</taxon>
        <taxon>Alternaria</taxon>
        <taxon>Alternaria sect. Porri</taxon>
    </lineage>
</organism>
<dbReference type="CDD" id="cd00200">
    <property type="entry name" value="WD40"/>
    <property type="match status" value="1"/>
</dbReference>
<dbReference type="InterPro" id="IPR036322">
    <property type="entry name" value="WD40_repeat_dom_sf"/>
</dbReference>
<reference evidence="7 8" key="1">
    <citation type="submission" date="2024-09" db="EMBL/GenBank/DDBJ databases">
        <title>T2T genomes of carrot and Alternaria dauci and their utility for understanding host-pathogen interaction during carrot leaf blight disease.</title>
        <authorList>
            <person name="Liu W."/>
            <person name="Xu S."/>
            <person name="Ou C."/>
            <person name="Liu X."/>
            <person name="Zhuang F."/>
            <person name="Deng X.W."/>
        </authorList>
    </citation>
    <scope>NUCLEOTIDE SEQUENCE [LARGE SCALE GENOMIC DNA]</scope>
    <source>
        <strain evidence="7 8">A2016</strain>
    </source>
</reference>
<dbReference type="SMART" id="SM00320">
    <property type="entry name" value="WD40"/>
    <property type="match status" value="7"/>
</dbReference>
<comment type="subcellular location">
    <subcellularLocation>
        <location evidence="5">Nucleus</location>
    </subcellularLocation>
</comment>
<keyword evidence="5" id="KW-0508">mRNA splicing</keyword>
<feature type="repeat" description="WD" evidence="4">
    <location>
        <begin position="315"/>
        <end position="356"/>
    </location>
</feature>
<dbReference type="EMBL" id="JBHGVX010000010">
    <property type="protein sequence ID" value="KAL1792142.1"/>
    <property type="molecule type" value="Genomic_DNA"/>
</dbReference>
<feature type="compositionally biased region" description="Polar residues" evidence="6">
    <location>
        <begin position="192"/>
        <end position="206"/>
    </location>
</feature>
<feature type="repeat" description="WD" evidence="4">
    <location>
        <begin position="357"/>
        <end position="398"/>
    </location>
</feature>
<dbReference type="InterPro" id="IPR019775">
    <property type="entry name" value="WD40_repeat_CS"/>
</dbReference>
<dbReference type="InterPro" id="IPR015943">
    <property type="entry name" value="WD40/YVTN_repeat-like_dom_sf"/>
</dbReference>
<feature type="repeat" description="WD" evidence="4">
    <location>
        <begin position="273"/>
        <end position="314"/>
    </location>
</feature>
<feature type="region of interest" description="Disordered" evidence="6">
    <location>
        <begin position="133"/>
        <end position="158"/>
    </location>
</feature>
<dbReference type="RefSeq" id="XP_069302726.1">
    <property type="nucleotide sequence ID" value="XM_069456058.1"/>
</dbReference>
<protein>
    <recommendedName>
        <fullName evidence="5">Pre-mRNA-splicing factor PRP46</fullName>
    </recommendedName>
    <alternativeName>
        <fullName evidence="5">Pre-mRNA-processing protein 46</fullName>
    </alternativeName>
</protein>
<keyword evidence="5" id="KW-0539">Nucleus</keyword>